<evidence type="ECO:0000313" key="6">
    <source>
        <dbReference type="Proteomes" id="UP000568664"/>
    </source>
</evidence>
<dbReference type="Gene3D" id="3.30.565.10">
    <property type="entry name" value="Histidine kinase-like ATPase, C-terminal domain"/>
    <property type="match status" value="1"/>
</dbReference>
<feature type="region of interest" description="Disordered" evidence="3">
    <location>
        <begin position="299"/>
        <end position="318"/>
    </location>
</feature>
<dbReference type="EMBL" id="JABBXH010000002">
    <property type="protein sequence ID" value="NMP30984.1"/>
    <property type="molecule type" value="Genomic_DNA"/>
</dbReference>
<proteinExistence type="predicted"/>
<organism evidence="5 6">
    <name type="scientific">Thalassotalea algicola</name>
    <dbReference type="NCBI Taxonomy" id="2716224"/>
    <lineage>
        <taxon>Bacteria</taxon>
        <taxon>Pseudomonadati</taxon>
        <taxon>Pseudomonadota</taxon>
        <taxon>Gammaproteobacteria</taxon>
        <taxon>Alteromonadales</taxon>
        <taxon>Colwelliaceae</taxon>
        <taxon>Thalassotalea</taxon>
    </lineage>
</organism>
<gene>
    <name evidence="5" type="ORF">HII17_05345</name>
</gene>
<dbReference type="PANTHER" id="PTHR43065:SF47">
    <property type="match status" value="1"/>
</dbReference>
<dbReference type="InterPro" id="IPR005467">
    <property type="entry name" value="His_kinase_dom"/>
</dbReference>
<accession>A0A7Y0LAI9</accession>
<evidence type="ECO:0000259" key="4">
    <source>
        <dbReference type="PROSITE" id="PS50109"/>
    </source>
</evidence>
<dbReference type="Pfam" id="PF02518">
    <property type="entry name" value="HATPase_c"/>
    <property type="match status" value="1"/>
</dbReference>
<reference evidence="5 6" key="1">
    <citation type="submission" date="2020-04" db="EMBL/GenBank/DDBJ databases">
        <title>Thalassotalea sp. M1531, isolated from the surface of marine red alga.</title>
        <authorList>
            <person name="Pang L."/>
            <person name="Lu D.-C."/>
        </authorList>
    </citation>
    <scope>NUCLEOTIDE SEQUENCE [LARGE SCALE GENOMIC DNA]</scope>
    <source>
        <strain evidence="5 6">M1531</strain>
    </source>
</reference>
<dbReference type="CDD" id="cd00075">
    <property type="entry name" value="HATPase"/>
    <property type="match status" value="1"/>
</dbReference>
<evidence type="ECO:0000256" key="1">
    <source>
        <dbReference type="ARBA" id="ARBA00000085"/>
    </source>
</evidence>
<evidence type="ECO:0000256" key="3">
    <source>
        <dbReference type="SAM" id="MobiDB-lite"/>
    </source>
</evidence>
<dbReference type="InterPro" id="IPR036890">
    <property type="entry name" value="HATPase_C_sf"/>
</dbReference>
<protein>
    <recommendedName>
        <fullName evidence="2">histidine kinase</fullName>
        <ecNumber evidence="2">2.7.13.3</ecNumber>
    </recommendedName>
</protein>
<evidence type="ECO:0000256" key="2">
    <source>
        <dbReference type="ARBA" id="ARBA00012438"/>
    </source>
</evidence>
<name>A0A7Y0LAI9_9GAMM</name>
<dbReference type="GO" id="GO:0000155">
    <property type="term" value="F:phosphorelay sensor kinase activity"/>
    <property type="evidence" value="ECO:0007669"/>
    <property type="project" value="InterPro"/>
</dbReference>
<dbReference type="InterPro" id="IPR003594">
    <property type="entry name" value="HATPase_dom"/>
</dbReference>
<keyword evidence="5" id="KW-0808">Transferase</keyword>
<dbReference type="Proteomes" id="UP000568664">
    <property type="component" value="Unassembled WGS sequence"/>
</dbReference>
<dbReference type="AlphaFoldDB" id="A0A7Y0LAI9"/>
<dbReference type="PRINTS" id="PR00344">
    <property type="entry name" value="BCTRLSENSOR"/>
</dbReference>
<dbReference type="SUPFAM" id="SSF55874">
    <property type="entry name" value="ATPase domain of HSP90 chaperone/DNA topoisomerase II/histidine kinase"/>
    <property type="match status" value="1"/>
</dbReference>
<dbReference type="InterPro" id="IPR004358">
    <property type="entry name" value="Sig_transdc_His_kin-like_C"/>
</dbReference>
<keyword evidence="6" id="KW-1185">Reference proteome</keyword>
<dbReference type="SUPFAM" id="SSF47384">
    <property type="entry name" value="Homodimeric domain of signal transducing histidine kinase"/>
    <property type="match status" value="1"/>
</dbReference>
<keyword evidence="5" id="KW-0418">Kinase</keyword>
<evidence type="ECO:0000313" key="5">
    <source>
        <dbReference type="EMBL" id="NMP30984.1"/>
    </source>
</evidence>
<feature type="domain" description="Histidine kinase" evidence="4">
    <location>
        <begin position="352"/>
        <end position="583"/>
    </location>
</feature>
<comment type="caution">
    <text evidence="5">The sequence shown here is derived from an EMBL/GenBank/DDBJ whole genome shotgun (WGS) entry which is preliminary data.</text>
</comment>
<dbReference type="EC" id="2.7.13.3" evidence="2"/>
<dbReference type="SMART" id="SM00387">
    <property type="entry name" value="HATPase_c"/>
    <property type="match status" value="1"/>
</dbReference>
<sequence>MKVTSISRKLLSRVLSLYFLLTLIVTGVQIFAEYFNAKSHINSELLTLEKTFSGSLTRAVWELNTQQAIDIAEGLVAIPMIKGIKVTDENDQVITQLGEIGEDTAFNYESATNINATSETQNMSSISGRLFGHTFPLIFEFSGRTTKVGSVTLLSSNEVIFNRIEVGLYFLIGNAMVKTAALVFLFTLAFNKLLTAPLNELTEQINQLDLDDPEASKLHSMNFEKNELNILEDAYNNLIDELVQFKEKLALAQSEILSANQRLDEQNLLLEQEVAKKTSSLSTTMLKMEMQQRELLKQQDQLKDENNRRRQTEHTLTHTNKDLKESVLELNKAQERLLSAEKMAVLGSLSAEVSHEINTPIGVSITSTSYLSDALEKIKEEISGQTITKRGMEDFIDNATQSIDLLMNNLTRASDLISSYKQVAVDQTSDKIRQLNVAKYVDEVIQSLHPKLKKTTHSVKVNCPDNIEMYVHAGAIAQIVTNLIINSIIHGFEGRHRGEIKIDISYHNELLHMKYQDNGVGVPQDALPGIFDPFYTTKAGQGGSGLGTHIIHSLVTDTLNGKIKATSAEGEGLTFDIEFANMK</sequence>
<dbReference type="PROSITE" id="PS50109">
    <property type="entry name" value="HIS_KIN"/>
    <property type="match status" value="1"/>
</dbReference>
<dbReference type="InterPro" id="IPR036097">
    <property type="entry name" value="HisK_dim/P_sf"/>
</dbReference>
<dbReference type="PANTHER" id="PTHR43065">
    <property type="entry name" value="SENSOR HISTIDINE KINASE"/>
    <property type="match status" value="1"/>
</dbReference>
<dbReference type="Gene3D" id="1.10.287.130">
    <property type="match status" value="1"/>
</dbReference>
<dbReference type="RefSeq" id="WP_169074334.1">
    <property type="nucleotide sequence ID" value="NZ_JABBXH010000002.1"/>
</dbReference>
<comment type="catalytic activity">
    <reaction evidence="1">
        <text>ATP + protein L-histidine = ADP + protein N-phospho-L-histidine.</text>
        <dbReference type="EC" id="2.7.13.3"/>
    </reaction>
</comment>